<evidence type="ECO:0000313" key="12">
    <source>
        <dbReference type="Proteomes" id="UP001152300"/>
    </source>
</evidence>
<name>A0A9X0DGF8_9HELO</name>
<accession>A0A9X0DGF8</accession>
<evidence type="ECO:0000313" key="11">
    <source>
        <dbReference type="EMBL" id="KAJ8061999.1"/>
    </source>
</evidence>
<keyword evidence="7" id="KW-0843">Virulence</keyword>
<dbReference type="InterPro" id="IPR050121">
    <property type="entry name" value="Cytochrome_P450_monoxygenase"/>
</dbReference>
<dbReference type="CDD" id="cd11058">
    <property type="entry name" value="CYP60B-like"/>
    <property type="match status" value="1"/>
</dbReference>
<proteinExistence type="inferred from homology"/>
<comment type="cofactor">
    <cofactor evidence="1 9">
        <name>heme</name>
        <dbReference type="ChEBI" id="CHEBI:30413"/>
    </cofactor>
</comment>
<dbReference type="GO" id="GO:0004497">
    <property type="term" value="F:monooxygenase activity"/>
    <property type="evidence" value="ECO:0007669"/>
    <property type="project" value="UniProtKB-KW"/>
</dbReference>
<evidence type="ECO:0000256" key="8">
    <source>
        <dbReference type="ARBA" id="ARBA00023033"/>
    </source>
</evidence>
<dbReference type="Gene3D" id="1.10.630.10">
    <property type="entry name" value="Cytochrome P450"/>
    <property type="match status" value="1"/>
</dbReference>
<dbReference type="GO" id="GO:0005506">
    <property type="term" value="F:iron ion binding"/>
    <property type="evidence" value="ECO:0007669"/>
    <property type="project" value="InterPro"/>
</dbReference>
<dbReference type="InterPro" id="IPR036396">
    <property type="entry name" value="Cyt_P450_sf"/>
</dbReference>
<sequence length="512" mass="58201">MYFIGIAVAAAAVSLLYFLAYCIYNVFFHPLKSFPGPKLWAASRIPLTYFKLRGDLSYKIKELHDQYGDAVRVAPNFLEFRSSTAWEDIYGFSKGDHKRNFPKDLNERGTSPDEPTNIFTAVGDHHRRLRRLQSHVFSEKALASQEPLIQDYVRHFLSGLVKFSSLTSDNSINIGQWYNYTTFDLIGDLSFGEPFDCVKTGQMHPWVELIFNLFGAMVLINEARHYPFIGAIVTFLIPKGARDRFQQHKKFAREKANRRLDTPRDKPDFTSYILKHNNTEKGMTREEICENASGLIIAGSETTATLLNGATYYLLQGPTVLKNLAIELRSNFKTQEDLTLHALAACKYLNAVLEEALRIYPPVPTTLPRVVPEGGSIVSGQYVPAGVTVGVNFIAAQLSSSNFHLPLEFHPERWLSVEDIEELKTAYPDMKLTDPKIFEHDDRKARQPFSFGPANCIGKNLAYAEMRVLLGNVVWAFDLEEGEGSSTWLERNKVYLLWKKPELWVKVKKVNV</sequence>
<evidence type="ECO:0000256" key="1">
    <source>
        <dbReference type="ARBA" id="ARBA00001971"/>
    </source>
</evidence>
<reference evidence="11" key="1">
    <citation type="submission" date="2022-11" db="EMBL/GenBank/DDBJ databases">
        <title>Genome Resource of Sclerotinia nivalis Strain SnTB1, a Plant Pathogen Isolated from American Ginseng.</title>
        <authorList>
            <person name="Fan S."/>
        </authorList>
    </citation>
    <scope>NUCLEOTIDE SEQUENCE</scope>
    <source>
        <strain evidence="11">SnTB1</strain>
    </source>
</reference>
<comment type="similarity">
    <text evidence="2">Belongs to the cytochrome P450 family.</text>
</comment>
<evidence type="ECO:0000256" key="4">
    <source>
        <dbReference type="ARBA" id="ARBA00022723"/>
    </source>
</evidence>
<evidence type="ECO:0000256" key="9">
    <source>
        <dbReference type="PIRSR" id="PIRSR602401-1"/>
    </source>
</evidence>
<keyword evidence="10" id="KW-1133">Transmembrane helix</keyword>
<dbReference type="PANTHER" id="PTHR24305">
    <property type="entry name" value="CYTOCHROME P450"/>
    <property type="match status" value="1"/>
</dbReference>
<feature type="binding site" description="axial binding residue" evidence="9">
    <location>
        <position position="456"/>
    </location>
    <ligand>
        <name>heme</name>
        <dbReference type="ChEBI" id="CHEBI:30413"/>
    </ligand>
    <ligandPart>
        <name>Fe</name>
        <dbReference type="ChEBI" id="CHEBI:18248"/>
    </ligandPart>
</feature>
<dbReference type="OrthoDB" id="1470350at2759"/>
<dbReference type="InterPro" id="IPR002401">
    <property type="entry name" value="Cyt_P450_E_grp-I"/>
</dbReference>
<dbReference type="SUPFAM" id="SSF48264">
    <property type="entry name" value="Cytochrome P450"/>
    <property type="match status" value="1"/>
</dbReference>
<dbReference type="PRINTS" id="PR00463">
    <property type="entry name" value="EP450I"/>
</dbReference>
<evidence type="ECO:0000256" key="3">
    <source>
        <dbReference type="ARBA" id="ARBA00022617"/>
    </source>
</evidence>
<evidence type="ECO:0000256" key="6">
    <source>
        <dbReference type="ARBA" id="ARBA00023004"/>
    </source>
</evidence>
<keyword evidence="10" id="KW-0812">Transmembrane</keyword>
<dbReference type="Pfam" id="PF00067">
    <property type="entry name" value="p450"/>
    <property type="match status" value="1"/>
</dbReference>
<dbReference type="Proteomes" id="UP001152300">
    <property type="component" value="Unassembled WGS sequence"/>
</dbReference>
<evidence type="ECO:0000256" key="10">
    <source>
        <dbReference type="SAM" id="Phobius"/>
    </source>
</evidence>
<dbReference type="PRINTS" id="PR00385">
    <property type="entry name" value="P450"/>
</dbReference>
<protein>
    <submittedName>
        <fullName evidence="11">Uncharacterized protein</fullName>
    </submittedName>
</protein>
<dbReference type="PANTHER" id="PTHR24305:SF210">
    <property type="entry name" value="CYTOCHROME P450 MONOOXYGENASE ASQL-RELATED"/>
    <property type="match status" value="1"/>
</dbReference>
<gene>
    <name evidence="11" type="ORF">OCU04_009781</name>
</gene>
<comment type="caution">
    <text evidence="11">The sequence shown here is derived from an EMBL/GenBank/DDBJ whole genome shotgun (WGS) entry which is preliminary data.</text>
</comment>
<dbReference type="GO" id="GO:0016705">
    <property type="term" value="F:oxidoreductase activity, acting on paired donors, with incorporation or reduction of molecular oxygen"/>
    <property type="evidence" value="ECO:0007669"/>
    <property type="project" value="InterPro"/>
</dbReference>
<keyword evidence="3 9" id="KW-0349">Heme</keyword>
<keyword evidence="12" id="KW-1185">Reference proteome</keyword>
<evidence type="ECO:0000256" key="2">
    <source>
        <dbReference type="ARBA" id="ARBA00010617"/>
    </source>
</evidence>
<dbReference type="AlphaFoldDB" id="A0A9X0DGF8"/>
<dbReference type="EMBL" id="JAPEIS010000011">
    <property type="protein sequence ID" value="KAJ8061999.1"/>
    <property type="molecule type" value="Genomic_DNA"/>
</dbReference>
<keyword evidence="8" id="KW-0503">Monooxygenase</keyword>
<dbReference type="GO" id="GO:0009403">
    <property type="term" value="P:toxin biosynthetic process"/>
    <property type="evidence" value="ECO:0007669"/>
    <property type="project" value="UniProtKB-ARBA"/>
</dbReference>
<dbReference type="FunFam" id="1.10.630.10:FF:000047">
    <property type="entry name" value="Cytochrome P450 monooxygenase"/>
    <property type="match status" value="1"/>
</dbReference>
<organism evidence="11 12">
    <name type="scientific">Sclerotinia nivalis</name>
    <dbReference type="NCBI Taxonomy" id="352851"/>
    <lineage>
        <taxon>Eukaryota</taxon>
        <taxon>Fungi</taxon>
        <taxon>Dikarya</taxon>
        <taxon>Ascomycota</taxon>
        <taxon>Pezizomycotina</taxon>
        <taxon>Leotiomycetes</taxon>
        <taxon>Helotiales</taxon>
        <taxon>Sclerotiniaceae</taxon>
        <taxon>Sclerotinia</taxon>
    </lineage>
</organism>
<keyword evidence="5" id="KW-0560">Oxidoreductase</keyword>
<evidence type="ECO:0000256" key="5">
    <source>
        <dbReference type="ARBA" id="ARBA00023002"/>
    </source>
</evidence>
<evidence type="ECO:0000256" key="7">
    <source>
        <dbReference type="ARBA" id="ARBA00023026"/>
    </source>
</evidence>
<feature type="transmembrane region" description="Helical" evidence="10">
    <location>
        <begin position="6"/>
        <end position="28"/>
    </location>
</feature>
<dbReference type="GO" id="GO:0020037">
    <property type="term" value="F:heme binding"/>
    <property type="evidence" value="ECO:0007669"/>
    <property type="project" value="InterPro"/>
</dbReference>
<dbReference type="InterPro" id="IPR001128">
    <property type="entry name" value="Cyt_P450"/>
</dbReference>
<keyword evidence="4 9" id="KW-0479">Metal-binding</keyword>
<keyword evidence="10" id="KW-0472">Membrane</keyword>
<keyword evidence="6 9" id="KW-0408">Iron</keyword>